<gene>
    <name evidence="2" type="ORF">MACH08_08640</name>
</gene>
<reference evidence="2 3" key="1">
    <citation type="submission" date="2023-02" db="EMBL/GenBank/DDBJ databases">
        <title>Oceanobacillus kimchii IFOP_LL358 isolated form Alexandrium catenella lab strain.</title>
        <authorList>
            <person name="Gajardo G."/>
            <person name="Ueki S."/>
            <person name="Maruyama F."/>
        </authorList>
    </citation>
    <scope>NUCLEOTIDE SEQUENCE [LARGE SCALE GENOMIC DNA]</scope>
    <source>
        <strain evidence="2 3">IFOP_LL358</strain>
    </source>
</reference>
<evidence type="ECO:0000313" key="2">
    <source>
        <dbReference type="EMBL" id="GLO65080.1"/>
    </source>
</evidence>
<dbReference type="Proteomes" id="UP001275436">
    <property type="component" value="Unassembled WGS sequence"/>
</dbReference>
<name>A0ABQ5TIX0_9BACI</name>
<feature type="chain" id="PRO_5045710257" description="FAD/FMN-containing dehydrogenase" evidence="1">
    <location>
        <begin position="25"/>
        <end position="74"/>
    </location>
</feature>
<evidence type="ECO:0000313" key="3">
    <source>
        <dbReference type="Proteomes" id="UP001275436"/>
    </source>
</evidence>
<dbReference type="RefSeq" id="WP_272032140.1">
    <property type="nucleotide sequence ID" value="NZ_BSKO01000001.1"/>
</dbReference>
<accession>A0ABQ5TIX0</accession>
<protein>
    <recommendedName>
        <fullName evidence="4">FAD/FMN-containing dehydrogenase</fullName>
    </recommendedName>
</protein>
<keyword evidence="1" id="KW-0732">Signal</keyword>
<proteinExistence type="predicted"/>
<organism evidence="2 3">
    <name type="scientific">Oceanobacillus kimchii</name>
    <dbReference type="NCBI Taxonomy" id="746691"/>
    <lineage>
        <taxon>Bacteria</taxon>
        <taxon>Bacillati</taxon>
        <taxon>Bacillota</taxon>
        <taxon>Bacilli</taxon>
        <taxon>Bacillales</taxon>
        <taxon>Bacillaceae</taxon>
        <taxon>Oceanobacillus</taxon>
    </lineage>
</organism>
<comment type="caution">
    <text evidence="2">The sequence shown here is derived from an EMBL/GenBank/DDBJ whole genome shotgun (WGS) entry which is preliminary data.</text>
</comment>
<dbReference type="EMBL" id="BSKO01000001">
    <property type="protein sequence ID" value="GLO65080.1"/>
    <property type="molecule type" value="Genomic_DNA"/>
</dbReference>
<keyword evidence="3" id="KW-1185">Reference proteome</keyword>
<sequence length="74" mass="8294">MKKKLTSLGIVAVLVLGIGNAVYASNGSDNGWSFQEMLPFMEVMHPNMDEQQMEQMYQDCHGSSDEKVPMNNQI</sequence>
<evidence type="ECO:0008006" key="4">
    <source>
        <dbReference type="Google" id="ProtNLM"/>
    </source>
</evidence>
<feature type="signal peptide" evidence="1">
    <location>
        <begin position="1"/>
        <end position="24"/>
    </location>
</feature>
<evidence type="ECO:0000256" key="1">
    <source>
        <dbReference type="SAM" id="SignalP"/>
    </source>
</evidence>